<keyword evidence="1" id="KW-0547">Nucleotide-binding</keyword>
<dbReference type="GO" id="GO:0005634">
    <property type="term" value="C:nucleus"/>
    <property type="evidence" value="ECO:0007669"/>
    <property type="project" value="TreeGrafter"/>
</dbReference>
<evidence type="ECO:0000256" key="1">
    <source>
        <dbReference type="ARBA" id="ARBA00022741"/>
    </source>
</evidence>
<proteinExistence type="predicted"/>
<accession>A0A1B0C7C7</accession>
<dbReference type="STRING" id="67801.A0A1B0C7C7"/>
<dbReference type="GO" id="GO:0000027">
    <property type="term" value="P:ribosomal large subunit assembly"/>
    <property type="evidence" value="ECO:0007669"/>
    <property type="project" value="TreeGrafter"/>
</dbReference>
<evidence type="ECO:0000313" key="4">
    <source>
        <dbReference type="Proteomes" id="UP000092460"/>
    </source>
</evidence>
<reference evidence="3" key="2">
    <citation type="submission" date="2020-05" db="UniProtKB">
        <authorList>
            <consortium name="EnsemblMetazoa"/>
        </authorList>
    </citation>
    <scope>IDENTIFICATION</scope>
    <source>
        <strain evidence="3">IAEA</strain>
    </source>
</reference>
<dbReference type="GO" id="GO:0005524">
    <property type="term" value="F:ATP binding"/>
    <property type="evidence" value="ECO:0007669"/>
    <property type="project" value="UniProtKB-KW"/>
</dbReference>
<reference evidence="4" key="1">
    <citation type="submission" date="2015-01" db="EMBL/GenBank/DDBJ databases">
        <authorList>
            <person name="Aksoy S."/>
            <person name="Warren W."/>
            <person name="Wilson R.K."/>
        </authorList>
    </citation>
    <scope>NUCLEOTIDE SEQUENCE [LARGE SCALE GENOMIC DNA]</scope>
    <source>
        <strain evidence="4">IAEA</strain>
    </source>
</reference>
<dbReference type="EMBL" id="JXJN01028100">
    <property type="status" value="NOT_ANNOTATED_CDS"/>
    <property type="molecule type" value="Genomic_DNA"/>
</dbReference>
<keyword evidence="4" id="KW-1185">Reference proteome</keyword>
<dbReference type="Proteomes" id="UP000092460">
    <property type="component" value="Unassembled WGS sequence"/>
</dbReference>
<dbReference type="Gene3D" id="3.40.50.300">
    <property type="entry name" value="P-loop containing nucleotide triphosphate hydrolases"/>
    <property type="match status" value="1"/>
</dbReference>
<name>A0A1B0C7C7_9MUSC</name>
<evidence type="ECO:0000256" key="2">
    <source>
        <dbReference type="ARBA" id="ARBA00022840"/>
    </source>
</evidence>
<dbReference type="PANTHER" id="PTHR48103:SF2">
    <property type="entry name" value="MIDASIN"/>
    <property type="match status" value="1"/>
</dbReference>
<dbReference type="AlphaFoldDB" id="A0A1B0C7C7"/>
<keyword evidence="2" id="KW-0067">ATP-binding</keyword>
<dbReference type="VEuPathDB" id="VectorBase:GPPI051182"/>
<protein>
    <recommendedName>
        <fullName evidence="5">Dynein heavy chain hydrolytic ATP-binding dynein motor region domain-containing protein</fullName>
    </recommendedName>
</protein>
<organism evidence="3 4">
    <name type="scientific">Glossina palpalis gambiensis</name>
    <dbReference type="NCBI Taxonomy" id="67801"/>
    <lineage>
        <taxon>Eukaryota</taxon>
        <taxon>Metazoa</taxon>
        <taxon>Ecdysozoa</taxon>
        <taxon>Arthropoda</taxon>
        <taxon>Hexapoda</taxon>
        <taxon>Insecta</taxon>
        <taxon>Pterygota</taxon>
        <taxon>Neoptera</taxon>
        <taxon>Endopterygota</taxon>
        <taxon>Diptera</taxon>
        <taxon>Brachycera</taxon>
        <taxon>Muscomorpha</taxon>
        <taxon>Hippoboscoidea</taxon>
        <taxon>Glossinidae</taxon>
        <taxon>Glossina</taxon>
    </lineage>
</organism>
<dbReference type="GO" id="GO:0030687">
    <property type="term" value="C:preribosome, large subunit precursor"/>
    <property type="evidence" value="ECO:0007669"/>
    <property type="project" value="TreeGrafter"/>
</dbReference>
<evidence type="ECO:0000313" key="3">
    <source>
        <dbReference type="EnsemblMetazoa" id="GPPI051182-PA"/>
    </source>
</evidence>
<dbReference type="EnsemblMetazoa" id="GPPI051182-RA">
    <property type="protein sequence ID" value="GPPI051182-PA"/>
    <property type="gene ID" value="GPPI051182"/>
</dbReference>
<sequence>MLEGSYFMADEISLAEDSVSEQLETAILLAEIGGITTSENTDEKICQEFVIQAQDGFQFLATVNPFGDFGKKELSPKNRFTQIWCQPSDTKEDLIQIANNCMQQHLLTTEEKNEALKMAQYIVEIVLFIRQKLWLTISSIIIN</sequence>
<evidence type="ECO:0008006" key="5">
    <source>
        <dbReference type="Google" id="ProtNLM"/>
    </source>
</evidence>
<dbReference type="GO" id="GO:0000055">
    <property type="term" value="P:ribosomal large subunit export from nucleus"/>
    <property type="evidence" value="ECO:0007669"/>
    <property type="project" value="TreeGrafter"/>
</dbReference>
<dbReference type="InterPro" id="IPR027417">
    <property type="entry name" value="P-loop_NTPase"/>
</dbReference>
<dbReference type="PANTHER" id="PTHR48103">
    <property type="entry name" value="MIDASIN-RELATED"/>
    <property type="match status" value="1"/>
</dbReference>